<evidence type="ECO:0000313" key="3">
    <source>
        <dbReference type="EMBL" id="PHJ38070.1"/>
    </source>
</evidence>
<protein>
    <recommendedName>
        <fullName evidence="5">Transcriptional regulator</fullName>
    </recommendedName>
</protein>
<dbReference type="InterPro" id="IPR013559">
    <property type="entry name" value="YheO"/>
</dbReference>
<dbReference type="Pfam" id="PF13309">
    <property type="entry name" value="HTH_22"/>
    <property type="match status" value="1"/>
</dbReference>
<sequence>MSDSKVKKDMNKEMNTPEVIFENLIRIADTIAQSFGRNCEVAVHDLSSLDRSLIYIAGDITHRKPGAPITDLVVKVLHQECDQARDMVGYKSITKDGRILKSSTTFIRDGRGKIIGALCINFDITNFQQMQAAVGDLINLSYQGGDDKKETFTATVHETIDVLVAQASEVVGKPPATMSMEEKIKFVATLEQKGAFLIKGAVDYIATVLGVSKYTVYNYLQKVRSIEGLNLIHK</sequence>
<dbReference type="AlphaFoldDB" id="A0A2C6LI06"/>
<name>A0A2C6LI06_9FIRM</name>
<evidence type="ECO:0000313" key="4">
    <source>
        <dbReference type="Proteomes" id="UP000222564"/>
    </source>
</evidence>
<accession>A0A2C6LI06</accession>
<evidence type="ECO:0000259" key="2">
    <source>
        <dbReference type="Pfam" id="PF13309"/>
    </source>
</evidence>
<dbReference type="RefSeq" id="WP_099083254.1">
    <property type="nucleotide sequence ID" value="NZ_AWQQ01000056.1"/>
</dbReference>
<dbReference type="EMBL" id="AWQQ01000056">
    <property type="protein sequence ID" value="PHJ38070.1"/>
    <property type="molecule type" value="Genomic_DNA"/>
</dbReference>
<feature type="domain" description="Transcriptional regulator DauR-like HTH" evidence="2">
    <location>
        <begin position="160"/>
        <end position="220"/>
    </location>
</feature>
<organism evidence="3 4">
    <name type="scientific">Desulforamulus profundi</name>
    <dbReference type="NCBI Taxonomy" id="1383067"/>
    <lineage>
        <taxon>Bacteria</taxon>
        <taxon>Bacillati</taxon>
        <taxon>Bacillota</taxon>
        <taxon>Clostridia</taxon>
        <taxon>Eubacteriales</taxon>
        <taxon>Peptococcaceae</taxon>
        <taxon>Desulforamulus</taxon>
    </lineage>
</organism>
<dbReference type="Gene3D" id="3.30.450.20">
    <property type="entry name" value="PAS domain"/>
    <property type="match status" value="1"/>
</dbReference>
<proteinExistence type="predicted"/>
<keyword evidence="4" id="KW-1185">Reference proteome</keyword>
<dbReference type="PANTHER" id="PTHR35568">
    <property type="entry name" value="TRANSCRIPTIONAL REGULATOR DAUR"/>
    <property type="match status" value="1"/>
</dbReference>
<reference evidence="3 4" key="1">
    <citation type="submission" date="2013-09" db="EMBL/GenBank/DDBJ databases">
        <title>Biodegradation of hydrocarbons in the deep terrestrial subsurface : characterization of a microbial consortium composed of two Desulfotomaculum species originating from a deep geological formation.</title>
        <authorList>
            <person name="Aullo T."/>
            <person name="Berlendis S."/>
            <person name="Lascourreges J.-F."/>
            <person name="Dessort D."/>
            <person name="Saint-Laurent S."/>
            <person name="Schraauwers B."/>
            <person name="Mas J."/>
            <person name="Magot M."/>
            <person name="Ranchou-Peyruse A."/>
        </authorList>
    </citation>
    <scope>NUCLEOTIDE SEQUENCE [LARGE SCALE GENOMIC DNA]</scope>
    <source>
        <strain evidence="3 4">Bs107</strain>
    </source>
</reference>
<feature type="domain" description="YheO-like" evidence="1">
    <location>
        <begin position="22"/>
        <end position="132"/>
    </location>
</feature>
<dbReference type="Proteomes" id="UP000222564">
    <property type="component" value="Unassembled WGS sequence"/>
</dbReference>
<dbReference type="OrthoDB" id="9796595at2"/>
<evidence type="ECO:0000259" key="1">
    <source>
        <dbReference type="Pfam" id="PF08348"/>
    </source>
</evidence>
<comment type="caution">
    <text evidence="3">The sequence shown here is derived from an EMBL/GenBank/DDBJ whole genome shotgun (WGS) entry which is preliminary data.</text>
</comment>
<dbReference type="Pfam" id="PF08348">
    <property type="entry name" value="PAS_6"/>
    <property type="match status" value="1"/>
</dbReference>
<gene>
    <name evidence="3" type="ORF">P378_12060</name>
</gene>
<dbReference type="PANTHER" id="PTHR35568:SF1">
    <property type="entry name" value="TRANSCRIPTIONAL REGULATOR DAUR"/>
    <property type="match status" value="1"/>
</dbReference>
<evidence type="ECO:0008006" key="5">
    <source>
        <dbReference type="Google" id="ProtNLM"/>
    </source>
</evidence>
<dbReference type="InterPro" id="IPR039446">
    <property type="entry name" value="DauR-like"/>
</dbReference>
<dbReference type="InterPro" id="IPR039445">
    <property type="entry name" value="DauR-like_HTH"/>
</dbReference>